<dbReference type="Pfam" id="PF00486">
    <property type="entry name" value="Trans_reg_C"/>
    <property type="match status" value="1"/>
</dbReference>
<dbReference type="STRING" id="188915.AWC02_06690"/>
<dbReference type="EMBL" id="LQOT01000024">
    <property type="protein sequence ID" value="ORV49285.1"/>
    <property type="molecule type" value="Genomic_DNA"/>
</dbReference>
<dbReference type="PROSITE" id="PS51755">
    <property type="entry name" value="OMPR_PHOB"/>
    <property type="match status" value="1"/>
</dbReference>
<dbReference type="Proteomes" id="UP000193465">
    <property type="component" value="Unassembled WGS sequence"/>
</dbReference>
<keyword evidence="5" id="KW-1185">Reference proteome</keyword>
<evidence type="ECO:0000313" key="5">
    <source>
        <dbReference type="Proteomes" id="UP000193465"/>
    </source>
</evidence>
<dbReference type="InterPro" id="IPR001867">
    <property type="entry name" value="OmpR/PhoB-type_DNA-bd"/>
</dbReference>
<dbReference type="PANTHER" id="PTHR48111:SF16">
    <property type="entry name" value="TRANSCRIPTIONAL REGULATORY PROTEIN GLNR"/>
    <property type="match status" value="1"/>
</dbReference>
<dbReference type="PANTHER" id="PTHR48111">
    <property type="entry name" value="REGULATOR OF RPOS"/>
    <property type="match status" value="1"/>
</dbReference>
<gene>
    <name evidence="4" type="ORF">AWC02_06690</name>
</gene>
<evidence type="ECO:0000313" key="4">
    <source>
        <dbReference type="EMBL" id="ORV49285.1"/>
    </source>
</evidence>
<dbReference type="GO" id="GO:0000976">
    <property type="term" value="F:transcription cis-regulatory region binding"/>
    <property type="evidence" value="ECO:0007669"/>
    <property type="project" value="TreeGrafter"/>
</dbReference>
<dbReference type="Pfam" id="PF21695">
    <property type="entry name" value="GlnR_1st"/>
    <property type="match status" value="1"/>
</dbReference>
<keyword evidence="1 2" id="KW-0238">DNA-binding</keyword>
<proteinExistence type="predicted"/>
<feature type="DNA-binding region" description="OmpR/PhoB-type" evidence="2">
    <location>
        <begin position="119"/>
        <end position="214"/>
    </location>
</feature>
<dbReference type="InterPro" id="IPR039420">
    <property type="entry name" value="WalR-like"/>
</dbReference>
<comment type="caution">
    <text evidence="4">The sequence shown here is derived from an EMBL/GenBank/DDBJ whole genome shotgun (WGS) entry which is preliminary data.</text>
</comment>
<organism evidence="4 5">
    <name type="scientific">Mycolicibacter engbaekii</name>
    <dbReference type="NCBI Taxonomy" id="188915"/>
    <lineage>
        <taxon>Bacteria</taxon>
        <taxon>Bacillati</taxon>
        <taxon>Actinomycetota</taxon>
        <taxon>Actinomycetes</taxon>
        <taxon>Mycobacteriales</taxon>
        <taxon>Mycobacteriaceae</taxon>
        <taxon>Mycolicibacter</taxon>
    </lineage>
</organism>
<dbReference type="SMART" id="SM00862">
    <property type="entry name" value="Trans_reg_C"/>
    <property type="match status" value="1"/>
</dbReference>
<dbReference type="GO" id="GO:0005829">
    <property type="term" value="C:cytosol"/>
    <property type="evidence" value="ECO:0007669"/>
    <property type="project" value="TreeGrafter"/>
</dbReference>
<dbReference type="InterPro" id="IPR049170">
    <property type="entry name" value="GlnR_N"/>
</dbReference>
<accession>A0A1X1TXH9</accession>
<sequence length="224" mass="24162">MEILLLTDSDEFEKSLSGLRAFGHSLVRGPLAVAGPADCHNAEAVVVDGSSDVCSARESCRKIAAWDLGPAVVAVVTAEDFATVDLDWPVDDVLVSTAGPLEANARLHRALARRSGSAHSAVRFGALVIRPDSFTASLANRELGLTLTEFKLLSYLVQHAGQAFTRTRLLREVWGGEGSRRKVDVHIQRLRAKLGAQPSSIVDTVRGVGYMTPEPRRAQWPIAN</sequence>
<dbReference type="GO" id="GO:0000156">
    <property type="term" value="F:phosphorelay response regulator activity"/>
    <property type="evidence" value="ECO:0007669"/>
    <property type="project" value="TreeGrafter"/>
</dbReference>
<dbReference type="RefSeq" id="WP_085127939.1">
    <property type="nucleotide sequence ID" value="NZ_LQOT01000024.1"/>
</dbReference>
<dbReference type="CDD" id="cd00383">
    <property type="entry name" value="trans_reg_C"/>
    <property type="match status" value="1"/>
</dbReference>
<feature type="domain" description="OmpR/PhoB-type" evidence="3">
    <location>
        <begin position="119"/>
        <end position="214"/>
    </location>
</feature>
<evidence type="ECO:0000256" key="1">
    <source>
        <dbReference type="ARBA" id="ARBA00023125"/>
    </source>
</evidence>
<dbReference type="GO" id="GO:0006355">
    <property type="term" value="P:regulation of DNA-templated transcription"/>
    <property type="evidence" value="ECO:0007669"/>
    <property type="project" value="InterPro"/>
</dbReference>
<protein>
    <submittedName>
        <fullName evidence="4">Transcriptional regulator</fullName>
    </submittedName>
</protein>
<dbReference type="InterPro" id="IPR016032">
    <property type="entry name" value="Sig_transdc_resp-reg_C-effctor"/>
</dbReference>
<dbReference type="GO" id="GO:0032993">
    <property type="term" value="C:protein-DNA complex"/>
    <property type="evidence" value="ECO:0007669"/>
    <property type="project" value="TreeGrafter"/>
</dbReference>
<reference evidence="4 5" key="1">
    <citation type="submission" date="2016-01" db="EMBL/GenBank/DDBJ databases">
        <title>The new phylogeny of the genus Mycobacterium.</title>
        <authorList>
            <person name="Tarcisio F."/>
            <person name="Conor M."/>
            <person name="Antonella G."/>
            <person name="Elisabetta G."/>
            <person name="Giulia F.S."/>
            <person name="Sara T."/>
            <person name="Anna F."/>
            <person name="Clotilde B."/>
            <person name="Roberto B."/>
            <person name="Veronica D.S."/>
            <person name="Fabio R."/>
            <person name="Monica P."/>
            <person name="Olivier J."/>
            <person name="Enrico T."/>
            <person name="Nicola S."/>
        </authorList>
    </citation>
    <scope>NUCLEOTIDE SEQUENCE [LARGE SCALE GENOMIC DNA]</scope>
    <source>
        <strain evidence="4 5">ATCC 27353</strain>
    </source>
</reference>
<dbReference type="SUPFAM" id="SSF46894">
    <property type="entry name" value="C-terminal effector domain of the bipartite response regulators"/>
    <property type="match status" value="1"/>
</dbReference>
<evidence type="ECO:0000256" key="2">
    <source>
        <dbReference type="PROSITE-ProRule" id="PRU01091"/>
    </source>
</evidence>
<dbReference type="Gene3D" id="3.40.50.2300">
    <property type="match status" value="1"/>
</dbReference>
<dbReference type="Gene3D" id="1.10.10.10">
    <property type="entry name" value="Winged helix-like DNA-binding domain superfamily/Winged helix DNA-binding domain"/>
    <property type="match status" value="1"/>
</dbReference>
<dbReference type="InterPro" id="IPR036388">
    <property type="entry name" value="WH-like_DNA-bd_sf"/>
</dbReference>
<evidence type="ECO:0000259" key="3">
    <source>
        <dbReference type="PROSITE" id="PS51755"/>
    </source>
</evidence>
<dbReference type="AlphaFoldDB" id="A0A1X1TXH9"/>
<name>A0A1X1TXH9_9MYCO</name>